<keyword evidence="1" id="KW-1133">Transmembrane helix</keyword>
<evidence type="ECO:0000313" key="3">
    <source>
        <dbReference type="EMBL" id="OCG75500.1"/>
    </source>
</evidence>
<dbReference type="Gene3D" id="3.40.710.10">
    <property type="entry name" value="DD-peptidase/beta-lactamase superfamily"/>
    <property type="match status" value="1"/>
</dbReference>
<keyword evidence="4" id="KW-1185">Reference proteome</keyword>
<dbReference type="InterPro" id="IPR012338">
    <property type="entry name" value="Beta-lactam/transpept-like"/>
</dbReference>
<reference evidence="3 4" key="1">
    <citation type="submission" date="2016-05" db="EMBL/GenBank/DDBJ databases">
        <authorList>
            <person name="Lavstsen T."/>
            <person name="Jespersen J.S."/>
        </authorList>
    </citation>
    <scope>NUCLEOTIDE SEQUENCE [LARGE SCALE GENOMIC DNA]</scope>
    <source>
        <strain evidence="3 4">YLB-01</strain>
    </source>
</reference>
<dbReference type="Proteomes" id="UP000093355">
    <property type="component" value="Unassembled WGS sequence"/>
</dbReference>
<dbReference type="GO" id="GO:0009002">
    <property type="term" value="F:serine-type D-Ala-D-Ala carboxypeptidase activity"/>
    <property type="evidence" value="ECO:0007669"/>
    <property type="project" value="InterPro"/>
</dbReference>
<feature type="transmembrane region" description="Helical" evidence="1">
    <location>
        <begin position="12"/>
        <end position="37"/>
    </location>
</feature>
<protein>
    <recommendedName>
        <fullName evidence="2">Peptidase S11 D-alanyl-D-alanine carboxypeptidase A N-terminal domain-containing protein</fullName>
    </recommendedName>
</protein>
<dbReference type="Pfam" id="PF00768">
    <property type="entry name" value="Peptidase_S11"/>
    <property type="match status" value="1"/>
</dbReference>
<proteinExistence type="predicted"/>
<keyword evidence="1" id="KW-0812">Transmembrane</keyword>
<dbReference type="AlphaFoldDB" id="A0A1B9NFZ4"/>
<evidence type="ECO:0000259" key="2">
    <source>
        <dbReference type="Pfam" id="PF00768"/>
    </source>
</evidence>
<dbReference type="InterPro" id="IPR001967">
    <property type="entry name" value="Peptidase_S11_N"/>
</dbReference>
<evidence type="ECO:0000256" key="1">
    <source>
        <dbReference type="SAM" id="Phobius"/>
    </source>
</evidence>
<comment type="caution">
    <text evidence="3">The sequence shown here is derived from an EMBL/GenBank/DDBJ whole genome shotgun (WGS) entry which is preliminary data.</text>
</comment>
<name>A0A1B9NFZ4_9MICO</name>
<keyword evidence="1" id="KW-0472">Membrane</keyword>
<dbReference type="EMBL" id="LXMD01000012">
    <property type="protein sequence ID" value="OCG75500.1"/>
    <property type="molecule type" value="Genomic_DNA"/>
</dbReference>
<dbReference type="RefSeq" id="WP_067022550.1">
    <property type="nucleotide sequence ID" value="NZ_CP038256.1"/>
</dbReference>
<feature type="domain" description="Peptidase S11 D-alanyl-D-alanine carboxypeptidase A N-terminal" evidence="2">
    <location>
        <begin position="89"/>
        <end position="300"/>
    </location>
</feature>
<gene>
    <name evidence="3" type="ORF">A7J15_00055</name>
</gene>
<dbReference type="GO" id="GO:0006508">
    <property type="term" value="P:proteolysis"/>
    <property type="evidence" value="ECO:0007669"/>
    <property type="project" value="InterPro"/>
</dbReference>
<evidence type="ECO:0000313" key="4">
    <source>
        <dbReference type="Proteomes" id="UP000093355"/>
    </source>
</evidence>
<organism evidence="3 4">
    <name type="scientific">Microbacterium sediminis</name>
    <dbReference type="NCBI Taxonomy" id="904291"/>
    <lineage>
        <taxon>Bacteria</taxon>
        <taxon>Bacillati</taxon>
        <taxon>Actinomycetota</taxon>
        <taxon>Actinomycetes</taxon>
        <taxon>Micrococcales</taxon>
        <taxon>Microbacteriaceae</taxon>
        <taxon>Microbacterium</taxon>
    </lineage>
</organism>
<accession>A0A1B9NFZ4</accession>
<sequence length="323" mass="33257">MSPHQPPRRRRLANLVAFVVLAVVLGAGIGTVANLALGSGEDVPAAVAEENTAGPATSAPAGGGAPSIDGDDIAWPAHGAAAVAIGDGEVIAHSDEAMPMASITKLLTALMVLEDRGLQVGDSGVEYHFVERWNDSYDEYLARGESALKVPVGGVLTEYQLLQGMLIGSACNYADILVSEMWGGDDAFAAAAAAFLERHGIEGITIVEPTGIDPRNTATAAALIELGRVAMANPVIAEIVATRTVDLPGAGRVENTNDLLGDEGVVGIKTGTLDGSSLLSAKDVPHDGASVRVYAVVLGQPDDEARFTASRALYASVQEQLAR</sequence>
<dbReference type="STRING" id="904291.A7J15_00055"/>
<dbReference type="SUPFAM" id="SSF56601">
    <property type="entry name" value="beta-lactamase/transpeptidase-like"/>
    <property type="match status" value="1"/>
</dbReference>